<accession>A0A6J4HGB6</accession>
<proteinExistence type="predicted"/>
<feature type="region of interest" description="Disordered" evidence="1">
    <location>
        <begin position="1"/>
        <end position="110"/>
    </location>
</feature>
<protein>
    <submittedName>
        <fullName evidence="2">Uncharacterized protein</fullName>
    </submittedName>
</protein>
<feature type="compositionally biased region" description="Basic residues" evidence="1">
    <location>
        <begin position="32"/>
        <end position="46"/>
    </location>
</feature>
<sequence>AAALRPGGLQLPAPGRLRRPDLPAAGADHAQHPGRRLHRWRERVRRAASPPAVARDGRPPRARRGRRLPGAPPPEAGGAGPPPRPDAPRGVRRAHRGAPRPGRDLPRRPL</sequence>
<dbReference type="EMBL" id="CADCTH010000091">
    <property type="protein sequence ID" value="CAA9222942.1"/>
    <property type="molecule type" value="Genomic_DNA"/>
</dbReference>
<gene>
    <name evidence="2" type="ORF">AVDCRST_MAG54-655</name>
</gene>
<feature type="non-terminal residue" evidence="2">
    <location>
        <position position="110"/>
    </location>
</feature>
<feature type="compositionally biased region" description="Pro residues" evidence="1">
    <location>
        <begin position="70"/>
        <end position="85"/>
    </location>
</feature>
<evidence type="ECO:0000256" key="1">
    <source>
        <dbReference type="SAM" id="MobiDB-lite"/>
    </source>
</evidence>
<dbReference type="AlphaFoldDB" id="A0A6J4HGB6"/>
<feature type="compositionally biased region" description="Basic and acidic residues" evidence="1">
    <location>
        <begin position="101"/>
        <end position="110"/>
    </location>
</feature>
<organism evidence="2">
    <name type="scientific">uncultured Actinomycetospora sp</name>
    <dbReference type="NCBI Taxonomy" id="1135996"/>
    <lineage>
        <taxon>Bacteria</taxon>
        <taxon>Bacillati</taxon>
        <taxon>Actinomycetota</taxon>
        <taxon>Actinomycetes</taxon>
        <taxon>Pseudonocardiales</taxon>
        <taxon>Pseudonocardiaceae</taxon>
        <taxon>Actinomycetospora</taxon>
        <taxon>environmental samples</taxon>
    </lineage>
</organism>
<name>A0A6J4HGB6_9PSEU</name>
<feature type="non-terminal residue" evidence="2">
    <location>
        <position position="1"/>
    </location>
</feature>
<evidence type="ECO:0000313" key="2">
    <source>
        <dbReference type="EMBL" id="CAA9222942.1"/>
    </source>
</evidence>
<reference evidence="2" key="1">
    <citation type="submission" date="2020-02" db="EMBL/GenBank/DDBJ databases">
        <authorList>
            <person name="Meier V. D."/>
        </authorList>
    </citation>
    <scope>NUCLEOTIDE SEQUENCE</scope>
    <source>
        <strain evidence="2">AVDCRST_MAG54</strain>
    </source>
</reference>